<dbReference type="Proteomes" id="UP001230188">
    <property type="component" value="Unassembled WGS sequence"/>
</dbReference>
<sequence>MRCGQVLKVAAMGSTLRSASVNQGLIRAASGLGAKYELEIVAIDLNLPLFNADLEKEVPASVLEMHKILDEADAVLFAVAEYNYSISSVLKNAIDWASRTYLEGRKSHPLFSKPAALMGAGGGMGTSRAQYHLRQVCVFLDMHLLNKPELFVQRWTGAGERFDELGNLTDETTLAKLDTMLDAFAQWIRLLKAGTEARDKARCSVECEKTVN</sequence>
<evidence type="ECO:0000259" key="1">
    <source>
        <dbReference type="Pfam" id="PF03358"/>
    </source>
</evidence>
<comment type="caution">
    <text evidence="2">The sequence shown here is derived from an EMBL/GenBank/DDBJ whole genome shotgun (WGS) entry which is preliminary data.</text>
</comment>
<keyword evidence="3" id="KW-1185">Reference proteome</keyword>
<accession>A0AAD7XIX8</accession>
<dbReference type="Gene3D" id="3.40.50.360">
    <property type="match status" value="1"/>
</dbReference>
<dbReference type="GO" id="GO:0016491">
    <property type="term" value="F:oxidoreductase activity"/>
    <property type="evidence" value="ECO:0007669"/>
    <property type="project" value="InterPro"/>
</dbReference>
<dbReference type="SUPFAM" id="SSF52218">
    <property type="entry name" value="Flavoproteins"/>
    <property type="match status" value="1"/>
</dbReference>
<dbReference type="AlphaFoldDB" id="A0AAD7XIX8"/>
<dbReference type="PANTHER" id="PTHR30543">
    <property type="entry name" value="CHROMATE REDUCTASE"/>
    <property type="match status" value="1"/>
</dbReference>
<dbReference type="InterPro" id="IPR029039">
    <property type="entry name" value="Flavoprotein-like_sf"/>
</dbReference>
<evidence type="ECO:0000313" key="2">
    <source>
        <dbReference type="EMBL" id="KAJ8601108.1"/>
    </source>
</evidence>
<dbReference type="InterPro" id="IPR050712">
    <property type="entry name" value="NAD(P)H-dep_reductase"/>
</dbReference>
<organism evidence="2 3">
    <name type="scientific">Chrysophaeum taylorii</name>
    <dbReference type="NCBI Taxonomy" id="2483200"/>
    <lineage>
        <taxon>Eukaryota</taxon>
        <taxon>Sar</taxon>
        <taxon>Stramenopiles</taxon>
        <taxon>Ochrophyta</taxon>
        <taxon>Pelagophyceae</taxon>
        <taxon>Pelagomonadales</taxon>
        <taxon>Pelagomonadaceae</taxon>
        <taxon>Chrysophaeum</taxon>
    </lineage>
</organism>
<dbReference type="GO" id="GO:0005829">
    <property type="term" value="C:cytosol"/>
    <property type="evidence" value="ECO:0007669"/>
    <property type="project" value="TreeGrafter"/>
</dbReference>
<protein>
    <recommendedName>
        <fullName evidence="1">NADPH-dependent FMN reductase-like domain-containing protein</fullName>
    </recommendedName>
</protein>
<gene>
    <name evidence="2" type="ORF">CTAYLR_007840</name>
</gene>
<reference evidence="2" key="1">
    <citation type="submission" date="2023-01" db="EMBL/GenBank/DDBJ databases">
        <title>Metagenome sequencing of chrysophaentin producing Chrysophaeum taylorii.</title>
        <authorList>
            <person name="Davison J."/>
            <person name="Bewley C."/>
        </authorList>
    </citation>
    <scope>NUCLEOTIDE SEQUENCE</scope>
    <source>
        <strain evidence="2">NIES-1699</strain>
    </source>
</reference>
<name>A0AAD7XIX8_9STRA</name>
<dbReference type="InterPro" id="IPR005025">
    <property type="entry name" value="FMN_Rdtase-like_dom"/>
</dbReference>
<evidence type="ECO:0000313" key="3">
    <source>
        <dbReference type="Proteomes" id="UP001230188"/>
    </source>
</evidence>
<dbReference type="EMBL" id="JAQMWT010000453">
    <property type="protein sequence ID" value="KAJ8601108.1"/>
    <property type="molecule type" value="Genomic_DNA"/>
</dbReference>
<dbReference type="PANTHER" id="PTHR30543:SF21">
    <property type="entry name" value="NAD(P)H-DEPENDENT FMN REDUCTASE LOT6"/>
    <property type="match status" value="1"/>
</dbReference>
<feature type="domain" description="NADPH-dependent FMN reductase-like" evidence="1">
    <location>
        <begin position="8"/>
        <end position="155"/>
    </location>
</feature>
<dbReference type="GO" id="GO:0010181">
    <property type="term" value="F:FMN binding"/>
    <property type="evidence" value="ECO:0007669"/>
    <property type="project" value="TreeGrafter"/>
</dbReference>
<dbReference type="Pfam" id="PF03358">
    <property type="entry name" value="FMN_red"/>
    <property type="match status" value="1"/>
</dbReference>
<proteinExistence type="predicted"/>